<dbReference type="SUPFAM" id="SSF51717">
    <property type="entry name" value="Dihydropteroate synthetase-like"/>
    <property type="match status" value="1"/>
</dbReference>
<keyword evidence="7 10" id="KW-0479">Metal-binding</keyword>
<dbReference type="InterPro" id="IPR006390">
    <property type="entry name" value="DHP_synth_dom"/>
</dbReference>
<comment type="similarity">
    <text evidence="4 10">Belongs to the DHPS family.</text>
</comment>
<evidence type="ECO:0000256" key="10">
    <source>
        <dbReference type="RuleBase" id="RU361205"/>
    </source>
</evidence>
<evidence type="ECO:0000256" key="8">
    <source>
        <dbReference type="ARBA" id="ARBA00022842"/>
    </source>
</evidence>
<dbReference type="PROSITE" id="PS00792">
    <property type="entry name" value="DHPS_1"/>
    <property type="match status" value="1"/>
</dbReference>
<comment type="catalytic activity">
    <reaction evidence="1">
        <text>(7,8-dihydropterin-6-yl)methyl diphosphate + 4-aminobenzoate = 7,8-dihydropteroate + diphosphate</text>
        <dbReference type="Rhea" id="RHEA:19949"/>
        <dbReference type="ChEBI" id="CHEBI:17836"/>
        <dbReference type="ChEBI" id="CHEBI:17839"/>
        <dbReference type="ChEBI" id="CHEBI:33019"/>
        <dbReference type="ChEBI" id="CHEBI:72950"/>
        <dbReference type="EC" id="2.5.1.15"/>
    </reaction>
</comment>
<evidence type="ECO:0000256" key="2">
    <source>
        <dbReference type="ARBA" id="ARBA00001946"/>
    </source>
</evidence>
<dbReference type="EMBL" id="JAZHOV010000002">
    <property type="protein sequence ID" value="MEF2254262.1"/>
    <property type="molecule type" value="Genomic_DNA"/>
</dbReference>
<keyword evidence="13" id="KW-1185">Reference proteome</keyword>
<dbReference type="InterPro" id="IPR000489">
    <property type="entry name" value="Pterin-binding_dom"/>
</dbReference>
<evidence type="ECO:0000313" key="12">
    <source>
        <dbReference type="EMBL" id="MEF2254262.1"/>
    </source>
</evidence>
<evidence type="ECO:0000256" key="9">
    <source>
        <dbReference type="ARBA" id="ARBA00022909"/>
    </source>
</evidence>
<gene>
    <name evidence="12" type="primary">folP</name>
    <name evidence="12" type="ORF">V2V91_03790</name>
</gene>
<comment type="cofactor">
    <cofactor evidence="2 10">
        <name>Mg(2+)</name>
        <dbReference type="ChEBI" id="CHEBI:18420"/>
    </cofactor>
</comment>
<evidence type="ECO:0000256" key="1">
    <source>
        <dbReference type="ARBA" id="ARBA00000012"/>
    </source>
</evidence>
<evidence type="ECO:0000256" key="4">
    <source>
        <dbReference type="ARBA" id="ARBA00009503"/>
    </source>
</evidence>
<comment type="function">
    <text evidence="10">Catalyzes the condensation of para-aminobenzoate (pABA) with 6-hydroxymethyl-7,8-dihydropterin diphosphate (DHPt-PP) to form 7,8-dihydropteroate (H2Pte), the immediate precursor of folate derivatives.</text>
</comment>
<reference evidence="12 13" key="1">
    <citation type="submission" date="2024-01" db="EMBL/GenBank/DDBJ databases">
        <title>the genome sequence of strain Microbacterium schleiferi NBRC 15075.</title>
        <authorList>
            <person name="Ding Y."/>
            <person name="Zhang G."/>
        </authorList>
    </citation>
    <scope>NUCLEOTIDE SEQUENCE [LARGE SCALE GENOMIC DNA]</scope>
    <source>
        <strain evidence="12 13">NBRC 15075</strain>
    </source>
</reference>
<keyword evidence="9 10" id="KW-0289">Folate biosynthesis</keyword>
<dbReference type="PANTHER" id="PTHR20941:SF1">
    <property type="entry name" value="FOLIC ACID SYNTHESIS PROTEIN FOL1"/>
    <property type="match status" value="1"/>
</dbReference>
<keyword evidence="8 10" id="KW-0460">Magnesium</keyword>
<evidence type="ECO:0000256" key="6">
    <source>
        <dbReference type="ARBA" id="ARBA00022679"/>
    </source>
</evidence>
<organism evidence="12 13">
    <name type="scientific">Microbacterium schleiferi</name>
    <dbReference type="NCBI Taxonomy" id="69362"/>
    <lineage>
        <taxon>Bacteria</taxon>
        <taxon>Bacillati</taxon>
        <taxon>Actinomycetota</taxon>
        <taxon>Actinomycetes</taxon>
        <taxon>Micrococcales</taxon>
        <taxon>Microbacteriaceae</taxon>
        <taxon>Microbacterium</taxon>
    </lineage>
</organism>
<name>A0ABU7V695_9MICO</name>
<keyword evidence="6 10" id="KW-0808">Transferase</keyword>
<dbReference type="InterPro" id="IPR011005">
    <property type="entry name" value="Dihydropteroate_synth-like_sf"/>
</dbReference>
<dbReference type="NCBIfam" id="TIGR01496">
    <property type="entry name" value="DHPS"/>
    <property type="match status" value="1"/>
</dbReference>
<protein>
    <recommendedName>
        <fullName evidence="5 10">Dihydropteroate synthase</fullName>
        <shortName evidence="10">DHPS</shortName>
        <ecNumber evidence="5 10">2.5.1.15</ecNumber>
    </recommendedName>
    <alternativeName>
        <fullName evidence="10">Dihydropteroate pyrophosphorylase</fullName>
    </alternativeName>
</protein>
<dbReference type="PROSITE" id="PS00793">
    <property type="entry name" value="DHPS_2"/>
    <property type="match status" value="1"/>
</dbReference>
<evidence type="ECO:0000256" key="7">
    <source>
        <dbReference type="ARBA" id="ARBA00022723"/>
    </source>
</evidence>
<comment type="pathway">
    <text evidence="3 10">Cofactor biosynthesis; tetrahydrofolate biosynthesis; 7,8-dihydrofolate from 2-amino-4-hydroxy-6-hydroxymethyl-7,8-dihydropteridine diphosphate and 4-aminobenzoate: step 1/2.</text>
</comment>
<dbReference type="EC" id="2.5.1.15" evidence="5 10"/>
<evidence type="ECO:0000259" key="11">
    <source>
        <dbReference type="PROSITE" id="PS50972"/>
    </source>
</evidence>
<proteinExistence type="inferred from homology"/>
<dbReference type="GO" id="GO:0004156">
    <property type="term" value="F:dihydropteroate synthase activity"/>
    <property type="evidence" value="ECO:0007669"/>
    <property type="project" value="UniProtKB-EC"/>
</dbReference>
<evidence type="ECO:0000256" key="5">
    <source>
        <dbReference type="ARBA" id="ARBA00012458"/>
    </source>
</evidence>
<dbReference type="RefSeq" id="WP_292713029.1">
    <property type="nucleotide sequence ID" value="NZ_BAAAUO010000005.1"/>
</dbReference>
<dbReference type="CDD" id="cd00739">
    <property type="entry name" value="DHPS"/>
    <property type="match status" value="1"/>
</dbReference>
<feature type="domain" description="Pterin-binding" evidence="11">
    <location>
        <begin position="3"/>
        <end position="288"/>
    </location>
</feature>
<dbReference type="Pfam" id="PF00809">
    <property type="entry name" value="Pterin_bind"/>
    <property type="match status" value="1"/>
</dbReference>
<accession>A0ABU7V695</accession>
<dbReference type="InterPro" id="IPR045031">
    <property type="entry name" value="DHP_synth-like"/>
</dbReference>
<dbReference type="PANTHER" id="PTHR20941">
    <property type="entry name" value="FOLATE SYNTHESIS PROTEINS"/>
    <property type="match status" value="1"/>
</dbReference>
<comment type="caution">
    <text evidence="12">The sequence shown here is derived from an EMBL/GenBank/DDBJ whole genome shotgun (WGS) entry which is preliminary data.</text>
</comment>
<sequence>MSTLVMGVVNVTTDSFSDGGRYLDTGAAISHGLALWAAGADILDVGGESTRPGAERVDPSIERDRVVPVIRALAQRGAWISIDTMNASTALAAVDSGARIVNDVSGGLADAAMLPAVAETDAEIILGHWRGPSREMYAPAQYADVAAEVAAELAERVAAARAAGIAADRIIVDPGIGFGKRPEQNWEVLRALPDLVAAGQRVLLGTSRKRFLAEALAEASIDAERRFAQRTGAAAARAGDEDSSTDTVGTVTEARRDGATAVTSALAARAGIWGVRVHDVAATRDALRIAELWGGSDVAAR</sequence>
<dbReference type="Proteomes" id="UP001351900">
    <property type="component" value="Unassembled WGS sequence"/>
</dbReference>
<dbReference type="Gene3D" id="3.20.20.20">
    <property type="entry name" value="Dihydropteroate synthase-like"/>
    <property type="match status" value="1"/>
</dbReference>
<evidence type="ECO:0000256" key="3">
    <source>
        <dbReference type="ARBA" id="ARBA00004763"/>
    </source>
</evidence>
<evidence type="ECO:0000313" key="13">
    <source>
        <dbReference type="Proteomes" id="UP001351900"/>
    </source>
</evidence>
<dbReference type="PROSITE" id="PS50972">
    <property type="entry name" value="PTERIN_BINDING"/>
    <property type="match status" value="1"/>
</dbReference>